<evidence type="ECO:0000313" key="1">
    <source>
        <dbReference type="EMBL" id="KAF2472759.1"/>
    </source>
</evidence>
<accession>A0ACB6R0B8</accession>
<sequence length="613" mass="69383">MRGRHDDDPVDWWFASTAIPILAATLGPLANVLSIGALVTFWRLDLRDPTDPTAILPQLKATPIRDPRWCYWINVSSLILGFVGNFFLLLNFTNRIRYIISLPLTILLWFLSCGILIGDLAAMHVYARPVAPIEAYSGGYWYGIAAASFYFLLASLLLVNLLGYIRGHYPQHFDLTEDQRTLIIQTMFYFIWLAGGGGVYARLEGWHFIDAAGQLYYCDVTILTIGFGDLYPTKTAARALLIPFSLGGIIMLGLVVSSIYRSVQERIRLLRDEKERFQAMRRLQQQAKLWKNWWRLSLSLSLFTVFWCIGAVVFWEAEVGATGQTYWETVYFCWVAILSIGYGDFSPKSGAGRCFFVIWSVIAVPSITMLASDLTATFVSAFNNWSSTLADFTILPKEGIWTALVDKHPWLSLEKAEQSSNGSTSKEDAYAAGLLAPDFEALVTQHDADLHGKQPDAAALARHLALAIRRTAHDLTLDKPRNYQFEEWVEFTRLIRFSVATDKDEVMREEEEEGLVQWDWIGENSPMVSDQTESEFVLDRLCESLVRYLKRNPPAEPFASTVKERGEEALRLRTAAMDEERNFVTRSSSSKDGPVEMQSSKAALRPLPEEEHE</sequence>
<keyword evidence="2" id="KW-1185">Reference proteome</keyword>
<dbReference type="EMBL" id="MU003501">
    <property type="protein sequence ID" value="KAF2472759.1"/>
    <property type="molecule type" value="Genomic_DNA"/>
</dbReference>
<organism evidence="1 2">
    <name type="scientific">Lindgomyces ingoldianus</name>
    <dbReference type="NCBI Taxonomy" id="673940"/>
    <lineage>
        <taxon>Eukaryota</taxon>
        <taxon>Fungi</taxon>
        <taxon>Dikarya</taxon>
        <taxon>Ascomycota</taxon>
        <taxon>Pezizomycotina</taxon>
        <taxon>Dothideomycetes</taxon>
        <taxon>Pleosporomycetidae</taxon>
        <taxon>Pleosporales</taxon>
        <taxon>Lindgomycetaceae</taxon>
        <taxon>Lindgomyces</taxon>
    </lineage>
</organism>
<protein>
    <submittedName>
        <fullName evidence="1">Uncharacterized protein</fullName>
    </submittedName>
</protein>
<gene>
    <name evidence="1" type="ORF">BDR25DRAFT_283290</name>
</gene>
<reference evidence="1" key="1">
    <citation type="journal article" date="2020" name="Stud. Mycol.">
        <title>101 Dothideomycetes genomes: a test case for predicting lifestyles and emergence of pathogens.</title>
        <authorList>
            <person name="Haridas S."/>
            <person name="Albert R."/>
            <person name="Binder M."/>
            <person name="Bloem J."/>
            <person name="Labutti K."/>
            <person name="Salamov A."/>
            <person name="Andreopoulos B."/>
            <person name="Baker S."/>
            <person name="Barry K."/>
            <person name="Bills G."/>
            <person name="Bluhm B."/>
            <person name="Cannon C."/>
            <person name="Castanera R."/>
            <person name="Culley D."/>
            <person name="Daum C."/>
            <person name="Ezra D."/>
            <person name="Gonzalez J."/>
            <person name="Henrissat B."/>
            <person name="Kuo A."/>
            <person name="Liang C."/>
            <person name="Lipzen A."/>
            <person name="Lutzoni F."/>
            <person name="Magnuson J."/>
            <person name="Mondo S."/>
            <person name="Nolan M."/>
            <person name="Ohm R."/>
            <person name="Pangilinan J."/>
            <person name="Park H.-J."/>
            <person name="Ramirez L."/>
            <person name="Alfaro M."/>
            <person name="Sun H."/>
            <person name="Tritt A."/>
            <person name="Yoshinaga Y."/>
            <person name="Zwiers L.-H."/>
            <person name="Turgeon B."/>
            <person name="Goodwin S."/>
            <person name="Spatafora J."/>
            <person name="Crous P."/>
            <person name="Grigoriev I."/>
        </authorList>
    </citation>
    <scope>NUCLEOTIDE SEQUENCE</scope>
    <source>
        <strain evidence="1">ATCC 200398</strain>
    </source>
</reference>
<dbReference type="Proteomes" id="UP000799755">
    <property type="component" value="Unassembled WGS sequence"/>
</dbReference>
<name>A0ACB6R0B8_9PLEO</name>
<evidence type="ECO:0000313" key="2">
    <source>
        <dbReference type="Proteomes" id="UP000799755"/>
    </source>
</evidence>
<proteinExistence type="predicted"/>
<comment type="caution">
    <text evidence="1">The sequence shown here is derived from an EMBL/GenBank/DDBJ whole genome shotgun (WGS) entry which is preliminary data.</text>
</comment>